<keyword evidence="4" id="KW-1185">Reference proteome</keyword>
<dbReference type="SUPFAM" id="SSF81606">
    <property type="entry name" value="PP2C-like"/>
    <property type="match status" value="1"/>
</dbReference>
<evidence type="ECO:0000313" key="4">
    <source>
        <dbReference type="Proteomes" id="UP000524237"/>
    </source>
</evidence>
<dbReference type="EC" id="3.1.3.16" evidence="3"/>
<dbReference type="EMBL" id="JACGWU010000004">
    <property type="protein sequence ID" value="MBA8829354.1"/>
    <property type="molecule type" value="Genomic_DNA"/>
</dbReference>
<keyword evidence="1" id="KW-0812">Transmembrane</keyword>
<sequence length="407" mass="43244">MSTDNSAVSDVGKVRASNQDSGYAGTQLLVVADGMGGHAGGDVASHMAIRQLLELDRPYDTPEEARGALLKTLLATNDLLGDIVYDHPELAGLGTTVSAIIRVGDKVAIAHIGDSRIYLLRDGELSQVTIDHTFVQRLIDSGRITDAEAKVHPRRSVLMRVLGDVDANPEIDTMIVGTQPGDRWMLCSDGLTGVLSRDEIHTMMIVEAPAHDIATALLQASLDGGAPDNVTVVVADVTNGEPEQVCTLVGSAAEALSIAEPSPRADAFRAARQASRSLPVSTSDVPLQKRLPHAESEVARSRRIRRRVLLVGTIVAVIAALIITGILGYRYTQSRYFVGVDAGTVAIYQGVPQDAGPFKLSHLYLDTGITLDSLTAFQRDQVTATISTDSFAQAQAIVTRLAPAAVK</sequence>
<dbReference type="GO" id="GO:0004722">
    <property type="term" value="F:protein serine/threonine phosphatase activity"/>
    <property type="evidence" value="ECO:0007669"/>
    <property type="project" value="UniProtKB-EC"/>
</dbReference>
<keyword evidence="1" id="KW-0472">Membrane</keyword>
<accession>A0A7W3PNY4</accession>
<evidence type="ECO:0000313" key="3">
    <source>
        <dbReference type="EMBL" id="MBA8829354.1"/>
    </source>
</evidence>
<dbReference type="AlphaFoldDB" id="A0A7W3PNY4"/>
<keyword evidence="3" id="KW-0378">Hydrolase</keyword>
<dbReference type="Pfam" id="PF13672">
    <property type="entry name" value="PP2C_2"/>
    <property type="match status" value="1"/>
</dbReference>
<name>A0A7W3PNY4_9MICO</name>
<organism evidence="3 4">
    <name type="scientific">Alpinimonas psychrophila</name>
    <dbReference type="NCBI Taxonomy" id="748908"/>
    <lineage>
        <taxon>Bacteria</taxon>
        <taxon>Bacillati</taxon>
        <taxon>Actinomycetota</taxon>
        <taxon>Actinomycetes</taxon>
        <taxon>Micrococcales</taxon>
        <taxon>Microbacteriaceae</taxon>
        <taxon>Alpinimonas</taxon>
    </lineage>
</organism>
<dbReference type="CDD" id="cd00143">
    <property type="entry name" value="PP2Cc"/>
    <property type="match status" value="1"/>
</dbReference>
<dbReference type="InterPro" id="IPR015655">
    <property type="entry name" value="PP2C"/>
</dbReference>
<dbReference type="RefSeq" id="WP_182484793.1">
    <property type="nucleotide sequence ID" value="NZ_JACGWU010000004.1"/>
</dbReference>
<dbReference type="PROSITE" id="PS51746">
    <property type="entry name" value="PPM_2"/>
    <property type="match status" value="1"/>
</dbReference>
<dbReference type="InterPro" id="IPR001932">
    <property type="entry name" value="PPM-type_phosphatase-like_dom"/>
</dbReference>
<dbReference type="SMART" id="SM00331">
    <property type="entry name" value="PP2C_SIG"/>
    <property type="match status" value="1"/>
</dbReference>
<dbReference type="InterPro" id="IPR036457">
    <property type="entry name" value="PPM-type-like_dom_sf"/>
</dbReference>
<dbReference type="Gene3D" id="3.60.40.10">
    <property type="entry name" value="PPM-type phosphatase domain"/>
    <property type="match status" value="1"/>
</dbReference>
<proteinExistence type="predicted"/>
<dbReference type="PANTHER" id="PTHR47992">
    <property type="entry name" value="PROTEIN PHOSPHATASE"/>
    <property type="match status" value="1"/>
</dbReference>
<gene>
    <name evidence="3" type="ORF">FB555_001459</name>
</gene>
<dbReference type="SMART" id="SM00332">
    <property type="entry name" value="PP2Cc"/>
    <property type="match status" value="1"/>
</dbReference>
<dbReference type="Proteomes" id="UP000524237">
    <property type="component" value="Unassembled WGS sequence"/>
</dbReference>
<reference evidence="3 4" key="1">
    <citation type="submission" date="2020-07" db="EMBL/GenBank/DDBJ databases">
        <title>Sequencing the genomes of 1000 actinobacteria strains.</title>
        <authorList>
            <person name="Klenk H.-P."/>
        </authorList>
    </citation>
    <scope>NUCLEOTIDE SEQUENCE [LARGE SCALE GENOMIC DNA]</scope>
    <source>
        <strain evidence="3 4">DSM 23737</strain>
    </source>
</reference>
<comment type="caution">
    <text evidence="3">The sequence shown here is derived from an EMBL/GenBank/DDBJ whole genome shotgun (WGS) entry which is preliminary data.</text>
</comment>
<feature type="transmembrane region" description="Helical" evidence="1">
    <location>
        <begin position="308"/>
        <end position="329"/>
    </location>
</feature>
<evidence type="ECO:0000256" key="1">
    <source>
        <dbReference type="SAM" id="Phobius"/>
    </source>
</evidence>
<protein>
    <submittedName>
        <fullName evidence="3">Protein phosphatase</fullName>
        <ecNumber evidence="3">3.1.3.16</ecNumber>
    </submittedName>
</protein>
<evidence type="ECO:0000259" key="2">
    <source>
        <dbReference type="PROSITE" id="PS51746"/>
    </source>
</evidence>
<keyword evidence="1" id="KW-1133">Transmembrane helix</keyword>
<feature type="domain" description="PPM-type phosphatase" evidence="2">
    <location>
        <begin position="4"/>
        <end position="237"/>
    </location>
</feature>